<evidence type="ECO:0000256" key="1">
    <source>
        <dbReference type="SAM" id="Phobius"/>
    </source>
</evidence>
<keyword evidence="1" id="KW-0812">Transmembrane</keyword>
<accession>E6TY26</accession>
<dbReference type="AlphaFoldDB" id="E6TY26"/>
<keyword evidence="1" id="KW-1133">Transmembrane helix</keyword>
<evidence type="ECO:0000313" key="2">
    <source>
        <dbReference type="EMBL" id="ADU31239.1"/>
    </source>
</evidence>
<dbReference type="EMBL" id="CP002394">
    <property type="protein sequence ID" value="ADU31239.1"/>
    <property type="molecule type" value="Genomic_DNA"/>
</dbReference>
<keyword evidence="1" id="KW-0472">Membrane</keyword>
<proteinExistence type="predicted"/>
<dbReference type="Proteomes" id="UP000001401">
    <property type="component" value="Chromosome"/>
</dbReference>
<dbReference type="HOGENOM" id="CLU_2840515_0_0_9"/>
<organism evidence="2 3">
    <name type="scientific">Evansella cellulosilytica (strain ATCC 21833 / DSM 2522 / FERM P-1141 / JCM 9156 / N-4)</name>
    <name type="common">Bacillus cellulosilyticus</name>
    <dbReference type="NCBI Taxonomy" id="649639"/>
    <lineage>
        <taxon>Bacteria</taxon>
        <taxon>Bacillati</taxon>
        <taxon>Bacillota</taxon>
        <taxon>Bacilli</taxon>
        <taxon>Bacillales</taxon>
        <taxon>Bacillaceae</taxon>
        <taxon>Evansella</taxon>
    </lineage>
</organism>
<reference evidence="2 3" key="1">
    <citation type="submission" date="2010-12" db="EMBL/GenBank/DDBJ databases">
        <title>Complete sequence of Bacillus cellulosilyticus DSM 2522.</title>
        <authorList>
            <consortium name="US DOE Joint Genome Institute"/>
            <person name="Lucas S."/>
            <person name="Copeland A."/>
            <person name="Lapidus A."/>
            <person name="Cheng J.-F."/>
            <person name="Bruce D."/>
            <person name="Goodwin L."/>
            <person name="Pitluck S."/>
            <person name="Chertkov O."/>
            <person name="Detter J.C."/>
            <person name="Han C."/>
            <person name="Tapia R."/>
            <person name="Land M."/>
            <person name="Hauser L."/>
            <person name="Jeffries C."/>
            <person name="Kyrpides N."/>
            <person name="Ivanova N."/>
            <person name="Mikhailova N."/>
            <person name="Brumm P."/>
            <person name="Mead D."/>
            <person name="Woyke T."/>
        </authorList>
    </citation>
    <scope>NUCLEOTIDE SEQUENCE [LARGE SCALE GENOMIC DNA]</scope>
    <source>
        <strain evidence="3">ATCC 21833 / DSM 2522 / FERM P-1141 / JCM 9156 / N-4</strain>
    </source>
</reference>
<feature type="transmembrane region" description="Helical" evidence="1">
    <location>
        <begin position="46"/>
        <end position="64"/>
    </location>
</feature>
<sequence>MESKLAYSPLLERIQQKKTQSQIEKDVSMKIVDMIDMLLKKFTPHFFFIGILYVLSLLIQAAILF</sequence>
<dbReference type="RefSeq" id="WP_013489570.1">
    <property type="nucleotide sequence ID" value="NC_014829.1"/>
</dbReference>
<protein>
    <submittedName>
        <fullName evidence="2">Uncharacterized protein</fullName>
    </submittedName>
</protein>
<evidence type="ECO:0000313" key="3">
    <source>
        <dbReference type="Proteomes" id="UP000001401"/>
    </source>
</evidence>
<gene>
    <name evidence="2" type="ordered locus">Bcell_2989</name>
</gene>
<dbReference type="KEGG" id="bco:Bcell_2989"/>
<name>E6TY26_EVAC2</name>
<keyword evidence="3" id="KW-1185">Reference proteome</keyword>